<evidence type="ECO:0000313" key="4">
    <source>
        <dbReference type="EMBL" id="UXU56572.1"/>
    </source>
</evidence>
<keyword evidence="5" id="KW-1185">Reference proteome</keyword>
<reference evidence="2" key="2">
    <citation type="submission" date="2019-11" db="EMBL/GenBank/DDBJ databases">
        <title>Whole genome comparisons of Staphylococcus agnetis isolates from cattle and chickens.</title>
        <authorList>
            <person name="Rhoads D."/>
            <person name="Shwani A."/>
            <person name="Adkins P."/>
            <person name="Calcutt M."/>
            <person name="Middleton J."/>
        </authorList>
    </citation>
    <scope>NUCLEOTIDE SEQUENCE</scope>
    <source>
        <strain evidence="2">1387</strain>
    </source>
</reference>
<dbReference type="GeneID" id="57691213"/>
<organism evidence="2 6">
    <name type="scientific">Staphylococcus agnetis</name>
    <dbReference type="NCBI Taxonomy" id="985762"/>
    <lineage>
        <taxon>Bacteria</taxon>
        <taxon>Bacillati</taxon>
        <taxon>Bacillota</taxon>
        <taxon>Bacilli</taxon>
        <taxon>Bacillales</taxon>
        <taxon>Staphylococcaceae</taxon>
        <taxon>Staphylococcus</taxon>
    </lineage>
</organism>
<dbReference type="EMBL" id="NEFX01000022">
    <property type="protein sequence ID" value="OTW30253.1"/>
    <property type="molecule type" value="Genomic_DNA"/>
</dbReference>
<reference evidence="4" key="3">
    <citation type="submission" date="2022-03" db="EMBL/GenBank/DDBJ databases">
        <title>Comparative Genomics of East African Camel-Associated Staphylococcaceae spp.: Diversity and Inheritance of Traits Involved in Host-Pathogen Interactions.</title>
        <authorList>
            <person name="Akarsu H."/>
            <person name="Liljander A."/>
            <person name="Younan M."/>
            <person name="Brodard I."/>
            <person name="Glucks I."/>
            <person name="Labroussaa F."/>
            <person name="Overesch G."/>
            <person name="Kuhnert P."/>
            <person name="Perreten V."/>
            <person name="Drexler J.F."/>
            <person name="Corman V.M."/>
            <person name="Falquet L."/>
            <person name="Jores J."/>
        </authorList>
    </citation>
    <scope>NUCLEOTIDE SEQUENCE</scope>
    <source>
        <strain evidence="4">IVB6197</strain>
    </source>
</reference>
<evidence type="ECO:0000313" key="3">
    <source>
        <dbReference type="EMBL" id="OTW30253.1"/>
    </source>
</evidence>
<dbReference type="InterPro" id="IPR055571">
    <property type="entry name" value="DUF7147"/>
</dbReference>
<feature type="domain" description="DUF7147" evidence="1">
    <location>
        <begin position="1"/>
        <end position="125"/>
    </location>
</feature>
<dbReference type="OrthoDB" id="2427086at2"/>
<evidence type="ECO:0000313" key="6">
    <source>
        <dbReference type="Proteomes" id="UP000646308"/>
    </source>
</evidence>
<gene>
    <name evidence="3" type="ORF">B9M88_10655</name>
    <name evidence="2" type="ORF">GLV84_09415</name>
    <name evidence="4" type="ORF">MUA95_08340</name>
</gene>
<name>A0A085UFD6_9STAP</name>
<dbReference type="Proteomes" id="UP000646308">
    <property type="component" value="Unassembled WGS sequence"/>
</dbReference>
<dbReference type="Proteomes" id="UP000195208">
    <property type="component" value="Unassembled WGS sequence"/>
</dbReference>
<dbReference type="EMBL" id="WMFL01000080">
    <property type="protein sequence ID" value="NJI03045.1"/>
    <property type="molecule type" value="Genomic_DNA"/>
</dbReference>
<dbReference type="eggNOG" id="ENOG50332SM">
    <property type="taxonomic scope" value="Bacteria"/>
</dbReference>
<reference evidence="3 5" key="1">
    <citation type="submission" date="2017-04" db="EMBL/GenBank/DDBJ databases">
        <title>Staphylococcus agnetis, a potential pathogen in the broiler production.</title>
        <authorList>
            <person name="Poulsen L."/>
        </authorList>
    </citation>
    <scope>NUCLEOTIDE SEQUENCE [LARGE SCALE GENOMIC DNA]</scope>
    <source>
        <strain evidence="3 5">723_310714_2_2_spleen</strain>
    </source>
</reference>
<sequence>MKQSFIVLGNGLTDLYEFKTLIAYNHPRIERIVFFHTPKSEAKRSSVAMIMKPTEGRYFQGIYIMLNALNYPYPESNRKFELIQSFIEPYQIEMVGVDVHEPEAYPELELYFNYLKSVLRLQHWLPPLE</sequence>
<dbReference type="Pfam" id="PF23648">
    <property type="entry name" value="DUF7147"/>
    <property type="match status" value="1"/>
</dbReference>
<protein>
    <recommendedName>
        <fullName evidence="1">DUF7147 domain-containing protein</fullName>
    </recommendedName>
</protein>
<evidence type="ECO:0000313" key="2">
    <source>
        <dbReference type="EMBL" id="NJI03045.1"/>
    </source>
</evidence>
<dbReference type="RefSeq" id="WP_037566103.1">
    <property type="nucleotide sequence ID" value="NZ_CP009623.1"/>
</dbReference>
<evidence type="ECO:0000259" key="1">
    <source>
        <dbReference type="Pfam" id="PF23648"/>
    </source>
</evidence>
<evidence type="ECO:0000313" key="5">
    <source>
        <dbReference type="Proteomes" id="UP000195208"/>
    </source>
</evidence>
<dbReference type="Proteomes" id="UP001065705">
    <property type="component" value="Chromosome"/>
</dbReference>
<proteinExistence type="predicted"/>
<dbReference type="AlphaFoldDB" id="A0A085UFD6"/>
<dbReference type="EMBL" id="CP094809">
    <property type="protein sequence ID" value="UXU56572.1"/>
    <property type="molecule type" value="Genomic_DNA"/>
</dbReference>
<dbReference type="KEGG" id="sagq:EP23_01720"/>
<accession>A0A085UFD6</accession>